<name>A0A916MZN7_9PROT</name>
<reference evidence="2" key="1">
    <citation type="submission" date="2021-04" db="EMBL/GenBank/DDBJ databases">
        <authorList>
            <person name="Hornung B."/>
        </authorList>
    </citation>
    <scope>NUCLEOTIDE SEQUENCE</scope>
    <source>
        <strain evidence="2">G5G6</strain>
    </source>
</reference>
<dbReference type="EMBL" id="CAJQUM010000001">
    <property type="protein sequence ID" value="CAG4883118.1"/>
    <property type="molecule type" value="Genomic_DNA"/>
</dbReference>
<keyword evidence="3" id="KW-1185">Reference proteome</keyword>
<protein>
    <recommendedName>
        <fullName evidence="4">DUF2846 domain-containing protein</fullName>
    </recommendedName>
</protein>
<accession>A0A916MZN7</accession>
<comment type="caution">
    <text evidence="2">The sequence shown here is derived from an EMBL/GenBank/DDBJ whole genome shotgun (WGS) entry which is preliminary data.</text>
</comment>
<proteinExistence type="predicted"/>
<keyword evidence="1" id="KW-0732">Signal</keyword>
<evidence type="ECO:0008006" key="4">
    <source>
        <dbReference type="Google" id="ProtNLM"/>
    </source>
</evidence>
<evidence type="ECO:0000313" key="3">
    <source>
        <dbReference type="Proteomes" id="UP000742786"/>
    </source>
</evidence>
<sequence>MIRRLILLTTILCSPASFAAEPADTPPSGTASTSAGGQAELYLFNDSGWTLIPGDQIVTDNGIEIARLPRQTYVKLSLKSGLHSLKPEPPLWKQEVRFTAEAGQHYFVVVAYKPERSWLMPLTEAPLVLRQISEEQAAQLQRELKAK</sequence>
<dbReference type="RefSeq" id="WP_246590873.1">
    <property type="nucleotide sequence ID" value="NZ_CAJQUM010000001.1"/>
</dbReference>
<feature type="signal peptide" evidence="1">
    <location>
        <begin position="1"/>
        <end position="19"/>
    </location>
</feature>
<dbReference type="Proteomes" id="UP000742786">
    <property type="component" value="Unassembled WGS sequence"/>
</dbReference>
<feature type="chain" id="PRO_5037734422" description="DUF2846 domain-containing protein" evidence="1">
    <location>
        <begin position="20"/>
        <end position="147"/>
    </location>
</feature>
<organism evidence="2 3">
    <name type="scientific">Georgfuchsia toluolica</name>
    <dbReference type="NCBI Taxonomy" id="424218"/>
    <lineage>
        <taxon>Bacteria</taxon>
        <taxon>Pseudomonadati</taxon>
        <taxon>Pseudomonadota</taxon>
        <taxon>Betaproteobacteria</taxon>
        <taxon>Nitrosomonadales</taxon>
        <taxon>Sterolibacteriaceae</taxon>
        <taxon>Georgfuchsia</taxon>
    </lineage>
</organism>
<gene>
    <name evidence="2" type="ORF">GTOL_11000</name>
</gene>
<evidence type="ECO:0000256" key="1">
    <source>
        <dbReference type="SAM" id="SignalP"/>
    </source>
</evidence>
<evidence type="ECO:0000313" key="2">
    <source>
        <dbReference type="EMBL" id="CAG4883118.1"/>
    </source>
</evidence>
<dbReference type="AlphaFoldDB" id="A0A916MZN7"/>